<dbReference type="GO" id="GO:0006508">
    <property type="term" value="P:proteolysis"/>
    <property type="evidence" value="ECO:0007669"/>
    <property type="project" value="UniProtKB-KW"/>
</dbReference>
<keyword evidence="5 8" id="KW-0862">Zinc</keyword>
<feature type="binding site" evidence="8">
    <location>
        <position position="344"/>
    </location>
    <ligand>
        <name>Zn(2+)</name>
        <dbReference type="ChEBI" id="CHEBI:29105"/>
        <label>1</label>
    </ligand>
</feature>
<keyword evidence="8" id="KW-0106">Calcium</keyword>
<proteinExistence type="evidence at transcript level"/>
<dbReference type="PROSITE" id="PS51642">
    <property type="entry name" value="HEMOPEXIN_2"/>
    <property type="match status" value="4"/>
</dbReference>
<dbReference type="InterPro" id="IPR036375">
    <property type="entry name" value="Hemopexin-like_dom_sf"/>
</dbReference>
<name>A0A2Z6G1B9_PINFU</name>
<dbReference type="InterPro" id="IPR018487">
    <property type="entry name" value="Hemopexin-like_repeat"/>
</dbReference>
<dbReference type="PRINTS" id="PR00138">
    <property type="entry name" value="MATRIXIN"/>
</dbReference>
<feature type="binding site" evidence="8">
    <location>
        <position position="482"/>
    </location>
    <ligand>
        <name>Ca(2+)</name>
        <dbReference type="ChEBI" id="CHEBI:29108"/>
        <label>4</label>
    </ligand>
</feature>
<comment type="similarity">
    <text evidence="1">Belongs to the peptidase M10A family.</text>
</comment>
<dbReference type="InterPro" id="IPR021190">
    <property type="entry name" value="Pept_M10A"/>
</dbReference>
<evidence type="ECO:0000256" key="7">
    <source>
        <dbReference type="PIRSR" id="PIRSR621190-1"/>
    </source>
</evidence>
<feature type="region of interest" description="Disordered" evidence="10">
    <location>
        <begin position="130"/>
        <end position="150"/>
    </location>
</feature>
<evidence type="ECO:0000256" key="8">
    <source>
        <dbReference type="PIRSR" id="PIRSR621190-2"/>
    </source>
</evidence>
<dbReference type="Pfam" id="PF00045">
    <property type="entry name" value="Hemopexin"/>
    <property type="match status" value="1"/>
</dbReference>
<dbReference type="SMART" id="SM00235">
    <property type="entry name" value="ZnMc"/>
    <property type="match status" value="1"/>
</dbReference>
<feature type="compositionally biased region" description="Basic and acidic residues" evidence="10">
    <location>
        <begin position="133"/>
        <end position="150"/>
    </location>
</feature>
<dbReference type="InterPro" id="IPR024079">
    <property type="entry name" value="MetalloPept_cat_dom_sf"/>
</dbReference>
<evidence type="ECO:0000256" key="10">
    <source>
        <dbReference type="SAM" id="MobiDB-lite"/>
    </source>
</evidence>
<accession>A0A2Z6G1B9</accession>
<evidence type="ECO:0000256" key="9">
    <source>
        <dbReference type="PROSITE-ProRule" id="PRU01011"/>
    </source>
</evidence>
<feature type="signal peptide" evidence="11">
    <location>
        <begin position="1"/>
        <end position="20"/>
    </location>
</feature>
<dbReference type="SUPFAM" id="SSF47090">
    <property type="entry name" value="PGBD-like"/>
    <property type="match status" value="1"/>
</dbReference>
<dbReference type="SUPFAM" id="SSF50923">
    <property type="entry name" value="Hemopexin-like domain"/>
    <property type="match status" value="1"/>
</dbReference>
<dbReference type="SMART" id="SM00120">
    <property type="entry name" value="HX"/>
    <property type="match status" value="4"/>
</dbReference>
<dbReference type="InterPro" id="IPR006026">
    <property type="entry name" value="Peptidase_Metallo"/>
</dbReference>
<sequence>MANCSQWIFAVLQIVLLVGAEKFFQYRDHRDQSKYLRPRQMEIVHSSEEATVQLEKYGYLRCKSKRKRRSPMGFGISEGIHPTEDREVDEDLPYCNQKQVENAIKEYQKRYKLPETGILDEVTRKFMSTSRCGNKDKEETEVKEDVKTSDSEKVGAMIAHDPDFRKISNHFKNKNRPWKRSAKVTTLMRVLTEQSRTDPLNNQRRKYLKEFVENIKNNSDYLLQPYTEEERRKRSIKVHLNMTSGNGEKIWDGQKFTKHYIRWRLLKTGFSTRIPVEEQRSSLNLAFRMWSEVVPLKFEEDASGDIQSVDIEIAFGRGSHQNCGRKFDGHGGEIAHSWSGRNVHFDDEEDYKSIETITNEKDGIYLLRVAVHEIGHVLGLAHTDKGYSIMYAIYHENINPGKEFELGWEDRKEVQKLYGTCRGTFNTLFDWVRKRPDNKFIFNTYMFRNNHYWMYENHANRTRYGDPLYIAREWEGVPNHVDGYLHVWYFAGKHVADEAFFFKGDKYYKYDSDTDKVYPGWPRLIKEDFGPKPGQTEGIPDNIDTVLFDMRDRNIYFFKDDMVYVFDPKLPPETRGCCERKRKIWEEFPALDGEDPLPGSIDAAYYSYNESSVYFLKGEHVWQNVLFHPRQKQIRNGVKYLGHWYNKWFDICDVRNMDSPPPPVVQNDKPETTISPIVRR</sequence>
<feature type="binding site" evidence="8">
    <location>
        <position position="355"/>
    </location>
    <ligand>
        <name>Ca(2+)</name>
        <dbReference type="ChEBI" id="CHEBI:29108"/>
        <label>1</label>
    </ligand>
</feature>
<evidence type="ECO:0000256" key="11">
    <source>
        <dbReference type="SAM" id="SignalP"/>
    </source>
</evidence>
<feature type="binding site" evidence="8">
    <location>
        <position position="376"/>
    </location>
    <ligand>
        <name>Zn(2+)</name>
        <dbReference type="ChEBI" id="CHEBI:29105"/>
        <label>2</label>
        <note>catalytic</note>
    </ligand>
</feature>
<feature type="chain" id="PRO_5016237203" evidence="11">
    <location>
        <begin position="21"/>
        <end position="680"/>
    </location>
</feature>
<feature type="binding site" evidence="8">
    <location>
        <position position="320"/>
    </location>
    <ligand>
        <name>Zn(2+)</name>
        <dbReference type="ChEBI" id="CHEBI:29105"/>
        <label>1</label>
    </ligand>
</feature>
<dbReference type="PANTHER" id="PTHR10201:SF323">
    <property type="entry name" value="MATRIX METALLOPROTEINASE-21"/>
    <property type="match status" value="1"/>
</dbReference>
<dbReference type="GO" id="GO:0030574">
    <property type="term" value="P:collagen catabolic process"/>
    <property type="evidence" value="ECO:0007669"/>
    <property type="project" value="TreeGrafter"/>
</dbReference>
<dbReference type="GO" id="GO:0031012">
    <property type="term" value="C:extracellular matrix"/>
    <property type="evidence" value="ECO:0007669"/>
    <property type="project" value="InterPro"/>
</dbReference>
<dbReference type="SUPFAM" id="SSF55486">
    <property type="entry name" value="Metalloproteases ('zincins'), catalytic domain"/>
    <property type="match status" value="1"/>
</dbReference>
<evidence type="ECO:0000256" key="6">
    <source>
        <dbReference type="ARBA" id="ARBA00023049"/>
    </source>
</evidence>
<dbReference type="Pfam" id="PF00413">
    <property type="entry name" value="Peptidase_M10"/>
    <property type="match status" value="1"/>
</dbReference>
<keyword evidence="11" id="KW-0732">Signal</keyword>
<dbReference type="EMBL" id="LC388943">
    <property type="protein sequence ID" value="BBE38637.1"/>
    <property type="molecule type" value="mRNA"/>
</dbReference>
<feature type="binding site" evidence="8">
    <location>
        <position position="602"/>
    </location>
    <ligand>
        <name>Ca(2+)</name>
        <dbReference type="ChEBI" id="CHEBI:29108"/>
        <label>4</label>
    </ligand>
</feature>
<feature type="binding site" evidence="8">
    <location>
        <position position="336"/>
    </location>
    <ligand>
        <name>Zn(2+)</name>
        <dbReference type="ChEBI" id="CHEBI:29105"/>
        <label>1</label>
    </ligand>
</feature>
<feature type="binding site" evidence="8">
    <location>
        <position position="372"/>
    </location>
    <ligand>
        <name>Zn(2+)</name>
        <dbReference type="ChEBI" id="CHEBI:29105"/>
        <label>2</label>
        <note>catalytic</note>
    </ligand>
</feature>
<evidence type="ECO:0000256" key="5">
    <source>
        <dbReference type="ARBA" id="ARBA00022833"/>
    </source>
</evidence>
<feature type="binding site" evidence="8">
    <location>
        <position position="346"/>
    </location>
    <ligand>
        <name>Ca(2+)</name>
        <dbReference type="ChEBI" id="CHEBI:29108"/>
        <label>3</label>
    </ligand>
</feature>
<keyword evidence="2" id="KW-0645">Protease</keyword>
<dbReference type="Pfam" id="PF01471">
    <property type="entry name" value="PG_binding_1"/>
    <property type="match status" value="1"/>
</dbReference>
<dbReference type="GO" id="GO:0008270">
    <property type="term" value="F:zinc ion binding"/>
    <property type="evidence" value="ECO:0007669"/>
    <property type="project" value="InterPro"/>
</dbReference>
<dbReference type="PANTHER" id="PTHR10201">
    <property type="entry name" value="MATRIX METALLOPROTEINASE"/>
    <property type="match status" value="1"/>
</dbReference>
<evidence type="ECO:0000313" key="13">
    <source>
        <dbReference type="EMBL" id="BBE38637.1"/>
    </source>
</evidence>
<evidence type="ECO:0000259" key="12">
    <source>
        <dbReference type="SMART" id="SM00235"/>
    </source>
</evidence>
<comment type="cofactor">
    <cofactor evidence="8">
        <name>Zn(2+)</name>
        <dbReference type="ChEBI" id="CHEBI:29105"/>
    </cofactor>
    <text evidence="8">Binds 2 Zn(2+) ions per subunit.</text>
</comment>
<feature type="binding site" evidence="8">
    <location>
        <position position="390"/>
    </location>
    <ligand>
        <name>Zn(2+)</name>
        <dbReference type="ChEBI" id="CHEBI:29105"/>
        <label>2</label>
        <note>catalytic</note>
    </ligand>
</feature>
<dbReference type="InterPro" id="IPR002477">
    <property type="entry name" value="Peptidoglycan-bd-like"/>
</dbReference>
<feature type="binding site" evidence="8">
    <location>
        <position position="355"/>
    </location>
    <ligand>
        <name>Ca(2+)</name>
        <dbReference type="ChEBI" id="CHEBI:29108"/>
        <label>3</label>
    </ligand>
</feature>
<feature type="binding site" evidence="8">
    <location>
        <position position="342"/>
    </location>
    <ligand>
        <name>Ca(2+)</name>
        <dbReference type="ChEBI" id="CHEBI:29108"/>
        <label>2</label>
    </ligand>
</feature>
<dbReference type="Gene3D" id="3.40.390.10">
    <property type="entry name" value="Collagenase (Catalytic Domain)"/>
    <property type="match status" value="1"/>
</dbReference>
<feature type="binding site" evidence="8">
    <location>
        <position position="382"/>
    </location>
    <ligand>
        <name>Zn(2+)</name>
        <dbReference type="ChEBI" id="CHEBI:29105"/>
        <label>2</label>
        <note>catalytic</note>
    </ligand>
</feature>
<dbReference type="InterPro" id="IPR036365">
    <property type="entry name" value="PGBD-like_sf"/>
</dbReference>
<feature type="repeat" description="Hemopexin" evidence="9">
    <location>
        <begin position="598"/>
        <end position="651"/>
    </location>
</feature>
<dbReference type="GO" id="GO:0030198">
    <property type="term" value="P:extracellular matrix organization"/>
    <property type="evidence" value="ECO:0007669"/>
    <property type="project" value="TreeGrafter"/>
</dbReference>
<dbReference type="GO" id="GO:0004222">
    <property type="term" value="F:metalloendopeptidase activity"/>
    <property type="evidence" value="ECO:0007669"/>
    <property type="project" value="InterPro"/>
</dbReference>
<dbReference type="InterPro" id="IPR033739">
    <property type="entry name" value="M10A_MMP"/>
</dbReference>
<feature type="repeat" description="Hemopexin" evidence="9">
    <location>
        <begin position="540"/>
        <end position="591"/>
    </location>
</feature>
<comment type="cofactor">
    <cofactor evidence="8">
        <name>Ca(2+)</name>
        <dbReference type="ChEBI" id="CHEBI:29108"/>
    </cofactor>
    <text evidence="8">Can bind about 5 Ca(2+) ions per subunit.</text>
</comment>
<evidence type="ECO:0000256" key="2">
    <source>
        <dbReference type="ARBA" id="ARBA00022670"/>
    </source>
</evidence>
<feature type="binding site" evidence="8">
    <location>
        <position position="329"/>
    </location>
    <ligand>
        <name>Ca(2+)</name>
        <dbReference type="ChEBI" id="CHEBI:29108"/>
        <label>3</label>
    </ligand>
</feature>
<keyword evidence="6" id="KW-0482">Metalloprotease</keyword>
<feature type="repeat" description="Hemopexin" evidence="9">
    <location>
        <begin position="478"/>
        <end position="532"/>
    </location>
</feature>
<reference evidence="13" key="1">
    <citation type="journal article" date="2018" name="Front. Mar. Sci.">
        <title>Functional Analyses of MMPs for Aragonite Crystal Formation in the Ligament of Pinctada fucata.</title>
        <authorList>
            <person name="Kubota K."/>
            <person name="Kintsu H."/>
            <person name="Matsuura A."/>
            <person name="Tsuchihashi Y."/>
            <person name="Takeuchi T."/>
            <person name="Satoh N."/>
            <person name="Suzuki M."/>
        </authorList>
    </citation>
    <scope>NUCLEOTIDE SEQUENCE</scope>
</reference>
<feature type="binding site" evidence="8">
    <location>
        <position position="310"/>
    </location>
    <ligand>
        <name>Ca(2+)</name>
        <dbReference type="ChEBI" id="CHEBI:29108"/>
        <label>2</label>
    </ligand>
</feature>
<dbReference type="InterPro" id="IPR001818">
    <property type="entry name" value="Pept_M10_metallopeptidase"/>
</dbReference>
<dbReference type="InterPro" id="IPR036366">
    <property type="entry name" value="PGBDSf"/>
</dbReference>
<dbReference type="CDD" id="cd04278">
    <property type="entry name" value="ZnMc_MMP"/>
    <property type="match status" value="1"/>
</dbReference>
<dbReference type="Gene3D" id="2.110.10.10">
    <property type="entry name" value="Hemopexin-like domain"/>
    <property type="match status" value="2"/>
</dbReference>
<evidence type="ECO:0000256" key="3">
    <source>
        <dbReference type="ARBA" id="ARBA00022723"/>
    </source>
</evidence>
<dbReference type="Gene3D" id="1.10.101.10">
    <property type="entry name" value="PGBD-like superfamily/PGBD"/>
    <property type="match status" value="1"/>
</dbReference>
<feature type="domain" description="Peptidase metallopeptidase" evidence="12">
    <location>
        <begin position="247"/>
        <end position="420"/>
    </location>
</feature>
<evidence type="ECO:0000256" key="1">
    <source>
        <dbReference type="ARBA" id="ARBA00010370"/>
    </source>
</evidence>
<keyword evidence="3 8" id="KW-0479">Metal-binding</keyword>
<protein>
    <submittedName>
        <fullName evidence="13">Matrix metalloproteinase</fullName>
    </submittedName>
</protein>
<organism evidence="13">
    <name type="scientific">Pinctada fucata</name>
    <name type="common">Akoya pearl oyster</name>
    <name type="synonym">Pinctada imbricata fucata</name>
    <dbReference type="NCBI Taxonomy" id="50426"/>
    <lineage>
        <taxon>Eukaryota</taxon>
        <taxon>Metazoa</taxon>
        <taxon>Spiralia</taxon>
        <taxon>Lophotrochozoa</taxon>
        <taxon>Mollusca</taxon>
        <taxon>Bivalvia</taxon>
        <taxon>Autobranchia</taxon>
        <taxon>Pteriomorphia</taxon>
        <taxon>Pterioida</taxon>
        <taxon>Pterioidea</taxon>
        <taxon>Pteriidae</taxon>
        <taxon>Pinctada</taxon>
    </lineage>
</organism>
<feature type="active site" evidence="7">
    <location>
        <position position="373"/>
    </location>
</feature>
<evidence type="ECO:0000256" key="4">
    <source>
        <dbReference type="ARBA" id="ARBA00022801"/>
    </source>
</evidence>
<feature type="region of interest" description="Disordered" evidence="10">
    <location>
        <begin position="660"/>
        <end position="680"/>
    </location>
</feature>
<keyword evidence="4" id="KW-0378">Hydrolase</keyword>
<feature type="binding site" evidence="8">
    <location>
        <position position="328"/>
    </location>
    <ligand>
        <name>Ca(2+)</name>
        <dbReference type="ChEBI" id="CHEBI:29108"/>
        <label>3</label>
    </ligand>
</feature>
<dbReference type="AlphaFoldDB" id="A0A2Z6G1B9"/>
<feature type="repeat" description="Hemopexin" evidence="9">
    <location>
        <begin position="426"/>
        <end position="477"/>
    </location>
</feature>
<feature type="binding site" evidence="8">
    <location>
        <position position="347"/>
    </location>
    <ligand>
        <name>Ca(2+)</name>
        <dbReference type="ChEBI" id="CHEBI:29108"/>
        <label>1</label>
    </ligand>
</feature>